<organism evidence="2">
    <name type="scientific">Streptococcus salivarius</name>
    <dbReference type="NCBI Taxonomy" id="1304"/>
    <lineage>
        <taxon>Bacteria</taxon>
        <taxon>Bacillati</taxon>
        <taxon>Bacillota</taxon>
        <taxon>Bacilli</taxon>
        <taxon>Lactobacillales</taxon>
        <taxon>Streptococcaceae</taxon>
        <taxon>Streptococcus</taxon>
    </lineage>
</organism>
<accession>A0A6G4ND92</accession>
<dbReference type="SUPFAM" id="SSF52266">
    <property type="entry name" value="SGNH hydrolase"/>
    <property type="match status" value="1"/>
</dbReference>
<comment type="caution">
    <text evidence="2">The sequence shown here is derived from an EMBL/GenBank/DDBJ whole genome shotgun (WGS) entry which is preliminary data.</text>
</comment>
<dbReference type="GO" id="GO:0004622">
    <property type="term" value="F:phosphatidylcholine lysophospholipase activity"/>
    <property type="evidence" value="ECO:0007669"/>
    <property type="project" value="TreeGrafter"/>
</dbReference>
<dbReference type="InterPro" id="IPR051532">
    <property type="entry name" value="Ester_Hydrolysis_Enzymes"/>
</dbReference>
<feature type="domain" description="SGNH hydrolase-type esterase" evidence="1">
    <location>
        <begin position="35"/>
        <end position="195"/>
    </location>
</feature>
<evidence type="ECO:0000259" key="1">
    <source>
        <dbReference type="Pfam" id="PF13472"/>
    </source>
</evidence>
<dbReference type="Pfam" id="PF13472">
    <property type="entry name" value="Lipase_GDSL_2"/>
    <property type="match status" value="1"/>
</dbReference>
<dbReference type="InterPro" id="IPR036514">
    <property type="entry name" value="SGNH_hydro_sf"/>
</dbReference>
<dbReference type="AlphaFoldDB" id="A0A6G4ND92"/>
<name>A0A6G4ND92_STRSL</name>
<dbReference type="Gene3D" id="3.40.50.1110">
    <property type="entry name" value="SGNH hydrolase"/>
    <property type="match status" value="1"/>
</dbReference>
<protein>
    <submittedName>
        <fullName evidence="2">Lysophospholipase</fullName>
    </submittedName>
</protein>
<gene>
    <name evidence="2" type="ORF">G5S97_08305</name>
</gene>
<proteinExistence type="predicted"/>
<dbReference type="RefSeq" id="WP_048790925.1">
    <property type="nucleotide sequence ID" value="NZ_JAAJBE010000017.1"/>
</dbReference>
<dbReference type="InterPro" id="IPR013830">
    <property type="entry name" value="SGNH_hydro"/>
</dbReference>
<sequence length="206" mass="23417">MIETTRPELVAYQEERLAKFVTENHKLDKGQIVFAGDSITEFFALKKYLGREVPLVNRGIAGTDSVWLLEHLKEQVLDLEPSKMVLLIGINDIGRGYPIRDIVNRISEIVMTVRQESLFTEIYLLSVFPVSEKSQYASKVKIRNNATVRELNQQLAVLPGVTYVDLYDYLTDAQGQLNDTYTTDGLHLSPQGYQVLAEPIKKEILE</sequence>
<dbReference type="CDD" id="cd01841">
    <property type="entry name" value="NnaC_like"/>
    <property type="match status" value="1"/>
</dbReference>
<dbReference type="EMBL" id="JAAJBE010000017">
    <property type="protein sequence ID" value="NGG28527.1"/>
    <property type="molecule type" value="Genomic_DNA"/>
</dbReference>
<reference evidence="2" key="1">
    <citation type="submission" date="2020-02" db="EMBL/GenBank/DDBJ databases">
        <title>Antibiotic resistance/susceptibility profiles of lactic acid-producing cocci isolated from the human vagina, and analysis of the genetic basis of atypical resistances.</title>
        <authorList>
            <person name="Sirichoat A."/>
            <person name="Florez A.B."/>
            <person name="Vazquez L."/>
            <person name="Buppasiri P."/>
            <person name="Panya M."/>
            <person name="Lulitanond V."/>
            <person name="Mayo B."/>
        </authorList>
    </citation>
    <scope>NUCLEOTIDE SEQUENCE</scope>
    <source>
        <strain evidence="2">VA08-2AN</strain>
    </source>
</reference>
<dbReference type="PANTHER" id="PTHR30383:SF5">
    <property type="entry name" value="SGNH HYDROLASE-TYPE ESTERASE DOMAIN-CONTAINING PROTEIN"/>
    <property type="match status" value="1"/>
</dbReference>
<evidence type="ECO:0000313" key="2">
    <source>
        <dbReference type="EMBL" id="NGG28527.1"/>
    </source>
</evidence>
<dbReference type="PANTHER" id="PTHR30383">
    <property type="entry name" value="THIOESTERASE 1/PROTEASE 1/LYSOPHOSPHOLIPASE L1"/>
    <property type="match status" value="1"/>
</dbReference>